<dbReference type="AlphaFoldDB" id="A0A9X2VSL9"/>
<feature type="transmembrane region" description="Helical" evidence="2">
    <location>
        <begin position="62"/>
        <end position="82"/>
    </location>
</feature>
<gene>
    <name evidence="4" type="ORF">NZH93_33990</name>
</gene>
<dbReference type="RefSeq" id="WP_259627374.1">
    <property type="nucleotide sequence ID" value="NZ_JANYMP010000020.1"/>
</dbReference>
<reference evidence="4" key="1">
    <citation type="submission" date="2022-08" db="EMBL/GenBank/DDBJ databases">
        <authorList>
            <person name="Tistechok S."/>
            <person name="Samborskyy M."/>
            <person name="Roman I."/>
        </authorList>
    </citation>
    <scope>NUCLEOTIDE SEQUENCE</scope>
    <source>
        <strain evidence="4">DSM 103496</strain>
    </source>
</reference>
<feature type="signal peptide" evidence="3">
    <location>
        <begin position="1"/>
        <end position="18"/>
    </location>
</feature>
<dbReference type="Proteomes" id="UP001141259">
    <property type="component" value="Unassembled WGS sequence"/>
</dbReference>
<sequence>MRRVVGVTALLAGAVLTAAGSSRPLYETTRIDSGYRSAYRVTLWASEYTTPDGVTATEDAKVLFGVPVVVAAALLVLTAVLVLASARLPARVALAARVGSVAAAGLLVGAVWSVGQNVLASTETSDLVGGKLVATAGSGMWLLVVAAVVAVAGCLLVQRRPEEPVYQLPDDDDTDTPPMGIPIHPSVSTEESSPG</sequence>
<dbReference type="EMBL" id="JANYMP010000020">
    <property type="protein sequence ID" value="MCS7481894.1"/>
    <property type="molecule type" value="Genomic_DNA"/>
</dbReference>
<evidence type="ECO:0000313" key="4">
    <source>
        <dbReference type="EMBL" id="MCS7481894.1"/>
    </source>
</evidence>
<keyword evidence="2" id="KW-0812">Transmembrane</keyword>
<proteinExistence type="predicted"/>
<keyword evidence="5" id="KW-1185">Reference proteome</keyword>
<evidence type="ECO:0000256" key="2">
    <source>
        <dbReference type="SAM" id="Phobius"/>
    </source>
</evidence>
<keyword evidence="3" id="KW-0732">Signal</keyword>
<protein>
    <recommendedName>
        <fullName evidence="6">Membrane protein (TIGR02234 family)</fullName>
    </recommendedName>
</protein>
<name>A0A9X2VSL9_9PSEU</name>
<evidence type="ECO:0000256" key="1">
    <source>
        <dbReference type="SAM" id="MobiDB-lite"/>
    </source>
</evidence>
<feature type="transmembrane region" description="Helical" evidence="2">
    <location>
        <begin position="94"/>
        <end position="112"/>
    </location>
</feature>
<evidence type="ECO:0000256" key="3">
    <source>
        <dbReference type="SAM" id="SignalP"/>
    </source>
</evidence>
<feature type="compositionally biased region" description="Polar residues" evidence="1">
    <location>
        <begin position="186"/>
        <end position="195"/>
    </location>
</feature>
<keyword evidence="2" id="KW-0472">Membrane</keyword>
<feature type="region of interest" description="Disordered" evidence="1">
    <location>
        <begin position="165"/>
        <end position="195"/>
    </location>
</feature>
<comment type="caution">
    <text evidence="4">The sequence shown here is derived from an EMBL/GenBank/DDBJ whole genome shotgun (WGS) entry which is preliminary data.</text>
</comment>
<evidence type="ECO:0008006" key="6">
    <source>
        <dbReference type="Google" id="ProtNLM"/>
    </source>
</evidence>
<organism evidence="4 5">
    <name type="scientific">Umezawaea endophytica</name>
    <dbReference type="NCBI Taxonomy" id="1654476"/>
    <lineage>
        <taxon>Bacteria</taxon>
        <taxon>Bacillati</taxon>
        <taxon>Actinomycetota</taxon>
        <taxon>Actinomycetes</taxon>
        <taxon>Pseudonocardiales</taxon>
        <taxon>Pseudonocardiaceae</taxon>
        <taxon>Umezawaea</taxon>
    </lineage>
</organism>
<accession>A0A9X2VSL9</accession>
<keyword evidence="2" id="KW-1133">Transmembrane helix</keyword>
<feature type="transmembrane region" description="Helical" evidence="2">
    <location>
        <begin position="132"/>
        <end position="157"/>
    </location>
</feature>
<evidence type="ECO:0000313" key="5">
    <source>
        <dbReference type="Proteomes" id="UP001141259"/>
    </source>
</evidence>
<feature type="chain" id="PRO_5040940427" description="Membrane protein (TIGR02234 family)" evidence="3">
    <location>
        <begin position="19"/>
        <end position="195"/>
    </location>
</feature>